<accession>A0ABP4JGA4</accession>
<dbReference type="Proteomes" id="UP001500973">
    <property type="component" value="Unassembled WGS sequence"/>
</dbReference>
<protein>
    <submittedName>
        <fullName evidence="2">Uncharacterized protein</fullName>
    </submittedName>
</protein>
<gene>
    <name evidence="2" type="ORF">GCM10009601_15400</name>
</gene>
<feature type="compositionally biased region" description="Low complexity" evidence="1">
    <location>
        <begin position="66"/>
        <end position="77"/>
    </location>
</feature>
<evidence type="ECO:0000313" key="3">
    <source>
        <dbReference type="Proteomes" id="UP001500973"/>
    </source>
</evidence>
<evidence type="ECO:0000313" key="2">
    <source>
        <dbReference type="EMBL" id="GAA1419072.1"/>
    </source>
</evidence>
<reference evidence="3" key="1">
    <citation type="journal article" date="2019" name="Int. J. Syst. Evol. Microbiol.">
        <title>The Global Catalogue of Microorganisms (GCM) 10K type strain sequencing project: providing services to taxonomists for standard genome sequencing and annotation.</title>
        <authorList>
            <consortium name="The Broad Institute Genomics Platform"/>
            <consortium name="The Broad Institute Genome Sequencing Center for Infectious Disease"/>
            <person name="Wu L."/>
            <person name="Ma J."/>
        </authorList>
    </citation>
    <scope>NUCLEOTIDE SEQUENCE [LARGE SCALE GENOMIC DNA]</scope>
    <source>
        <strain evidence="3">JCM 11756</strain>
    </source>
</reference>
<organism evidence="2 3">
    <name type="scientific">Streptomyces thermospinosisporus</name>
    <dbReference type="NCBI Taxonomy" id="161482"/>
    <lineage>
        <taxon>Bacteria</taxon>
        <taxon>Bacillati</taxon>
        <taxon>Actinomycetota</taxon>
        <taxon>Actinomycetes</taxon>
        <taxon>Kitasatosporales</taxon>
        <taxon>Streptomycetaceae</taxon>
        <taxon>Streptomyces</taxon>
    </lineage>
</organism>
<comment type="caution">
    <text evidence="2">The sequence shown here is derived from an EMBL/GenBank/DDBJ whole genome shotgun (WGS) entry which is preliminary data.</text>
</comment>
<dbReference type="EMBL" id="BAAAIZ010000017">
    <property type="protein sequence ID" value="GAA1419072.1"/>
    <property type="molecule type" value="Genomic_DNA"/>
</dbReference>
<keyword evidence="3" id="KW-1185">Reference proteome</keyword>
<evidence type="ECO:0000256" key="1">
    <source>
        <dbReference type="SAM" id="MobiDB-lite"/>
    </source>
</evidence>
<proteinExistence type="predicted"/>
<sequence>MGEAPPSAGLAQPTPGQPPPRVPVDRTHPGCPWTQVNPNAREPRSKGAPSSAGRSPPHKPALTMHAPAQPRQAGAPPHLTPCSTERSELAHTCRRVVAGRYMAMADRKGSNA</sequence>
<feature type="region of interest" description="Disordered" evidence="1">
    <location>
        <begin position="1"/>
        <end position="87"/>
    </location>
</feature>
<name>A0ABP4JGA4_9ACTN</name>